<dbReference type="Proteomes" id="UP000177457">
    <property type="component" value="Unassembled WGS sequence"/>
</dbReference>
<dbReference type="STRING" id="1798683.A3C90_01610"/>
<reference evidence="1 2" key="1">
    <citation type="journal article" date="2016" name="Nat. Commun.">
        <title>Thousands of microbial genomes shed light on interconnected biogeochemical processes in an aquifer system.</title>
        <authorList>
            <person name="Anantharaman K."/>
            <person name="Brown C.T."/>
            <person name="Hug L.A."/>
            <person name="Sharon I."/>
            <person name="Castelle C.J."/>
            <person name="Probst A.J."/>
            <person name="Thomas B.C."/>
            <person name="Singh A."/>
            <person name="Wilkins M.J."/>
            <person name="Karaoz U."/>
            <person name="Brodie E.L."/>
            <person name="Williams K.H."/>
            <person name="Hubbard S.S."/>
            <person name="Banfield J.F."/>
        </authorList>
    </citation>
    <scope>NUCLEOTIDE SEQUENCE [LARGE SCALE GENOMIC DNA]</scope>
</reference>
<gene>
    <name evidence="1" type="ORF">A3C90_01610</name>
</gene>
<evidence type="ECO:0000313" key="1">
    <source>
        <dbReference type="EMBL" id="OGH70539.1"/>
    </source>
</evidence>
<comment type="caution">
    <text evidence="1">The sequence shown here is derived from an EMBL/GenBank/DDBJ whole genome shotgun (WGS) entry which is preliminary data.</text>
</comment>
<dbReference type="AlphaFoldDB" id="A0A1F6MFZ0"/>
<sequence length="157" mass="18013">MFLFAVLGAASLIGFGILMYVMDYNAFGATPRENVLGLTQRDVREKYGEPNVVFTPEEVASFAAFLRERQLVVSEGHFSFREIWSFFLPLFLPPELSLKDTSIDIPIRDWASYQLPQYGDAAWIYEQDTKYEVFYFSKGITTDWYSLIPFSSTSTPP</sequence>
<evidence type="ECO:0000313" key="2">
    <source>
        <dbReference type="Proteomes" id="UP000177457"/>
    </source>
</evidence>
<name>A0A1F6MFZ0_9BACT</name>
<organism evidence="1 2">
    <name type="scientific">Candidatus Magasanikbacteria bacterium RIFCSPHIGHO2_02_FULL_51_14</name>
    <dbReference type="NCBI Taxonomy" id="1798683"/>
    <lineage>
        <taxon>Bacteria</taxon>
        <taxon>Candidatus Magasanikiibacteriota</taxon>
    </lineage>
</organism>
<proteinExistence type="predicted"/>
<protein>
    <submittedName>
        <fullName evidence="1">Uncharacterized protein</fullName>
    </submittedName>
</protein>
<accession>A0A1F6MFZ0</accession>
<dbReference type="EMBL" id="MFQE01000045">
    <property type="protein sequence ID" value="OGH70539.1"/>
    <property type="molecule type" value="Genomic_DNA"/>
</dbReference>